<feature type="domain" description="Phosphatidate phosphatase APP1 catalytic" evidence="1">
    <location>
        <begin position="169"/>
        <end position="320"/>
    </location>
</feature>
<comment type="caution">
    <text evidence="2">The sequence shown here is derived from an EMBL/GenBank/DDBJ whole genome shotgun (WGS) entry which is preliminary data.</text>
</comment>
<proteinExistence type="predicted"/>
<keyword evidence="3" id="KW-1185">Reference proteome</keyword>
<dbReference type="InterPro" id="IPR019236">
    <property type="entry name" value="APP1_cat"/>
</dbReference>
<evidence type="ECO:0000259" key="1">
    <source>
        <dbReference type="Pfam" id="PF09949"/>
    </source>
</evidence>
<sequence>MENLGSQELRSVVTEVAGEAVNLGYRMGDAVHRWREQRAVAHGREPIVVPSEGYGRVATDTESGWVRILGRALYKTAAFEKLLHVVEGTEDTDNPTRGWRAFTTVAMSDVYVTILIAGHTFEIQTDRGGVLDVRLDLDLPAGMHKVIMYVPGSRAVETNVYIVPESQKIGVIVDVDDTVMVTMLPRPLVAAWNSFVLDEHARIPTPGMAVLMDRIHRAHPQAPFMYLSTGAWNITPTLRRFLTRNGYPRGTFLLTDWGPTPDRWFRSGSQHKVNSLKQLAQEFPQMQWILIGDDGQRDPDIYNGFAVRYPQNVAAIMIRNLTVGESVLASGRVWSDQRAQKMTNSPLWMEANDGHTLSRLLRERGLL</sequence>
<evidence type="ECO:0000313" key="3">
    <source>
        <dbReference type="Proteomes" id="UP000219947"/>
    </source>
</evidence>
<organism evidence="2 3">
    <name type="scientific">Rothia dentocariosa</name>
    <dbReference type="NCBI Taxonomy" id="2047"/>
    <lineage>
        <taxon>Bacteria</taxon>
        <taxon>Bacillati</taxon>
        <taxon>Actinomycetota</taxon>
        <taxon>Actinomycetes</taxon>
        <taxon>Micrococcales</taxon>
        <taxon>Micrococcaceae</taxon>
        <taxon>Rothia</taxon>
    </lineage>
</organism>
<dbReference type="PANTHER" id="PTHR28208">
    <property type="entry name" value="PHOSPHATIDATE PHOSPHATASE APP1"/>
    <property type="match status" value="1"/>
</dbReference>
<dbReference type="GO" id="GO:0008195">
    <property type="term" value="F:phosphatidate phosphatase activity"/>
    <property type="evidence" value="ECO:0007669"/>
    <property type="project" value="InterPro"/>
</dbReference>
<reference evidence="2" key="1">
    <citation type="submission" date="2017-10" db="EMBL/GenBank/DDBJ databases">
        <title>Kefir isolates.</title>
        <authorList>
            <person name="Kim Y."/>
            <person name="Blasche S."/>
        </authorList>
    </citation>
    <scope>NUCLEOTIDE SEQUENCE [LARGE SCALE GENOMIC DNA]</scope>
    <source>
        <strain evidence="2">OG2-2</strain>
    </source>
</reference>
<dbReference type="Pfam" id="PF09949">
    <property type="entry name" value="APP1_cat"/>
    <property type="match status" value="1"/>
</dbReference>
<dbReference type="InterPro" id="IPR052935">
    <property type="entry name" value="Mg2+_PAP"/>
</dbReference>
<dbReference type="AlphaFoldDB" id="A0A2A8D7K2"/>
<accession>A0A2A8D7K2</accession>
<gene>
    <name evidence="2" type="ORF">CRM92_02200</name>
</gene>
<dbReference type="RefSeq" id="WP_070620576.1">
    <property type="nucleotide sequence ID" value="NZ_PDEV01000001.1"/>
</dbReference>
<dbReference type="PANTHER" id="PTHR28208:SF3">
    <property type="entry name" value="PHOSPHATIDATE PHOSPHATASE APP1"/>
    <property type="match status" value="1"/>
</dbReference>
<name>A0A2A8D7K2_9MICC</name>
<evidence type="ECO:0000313" key="2">
    <source>
        <dbReference type="EMBL" id="PEN16871.1"/>
    </source>
</evidence>
<dbReference type="Proteomes" id="UP000219947">
    <property type="component" value="Unassembled WGS sequence"/>
</dbReference>
<dbReference type="EMBL" id="PDEV01000001">
    <property type="protein sequence ID" value="PEN16871.1"/>
    <property type="molecule type" value="Genomic_DNA"/>
</dbReference>
<protein>
    <submittedName>
        <fullName evidence="2">DUF2183 domain-containing protein</fullName>
    </submittedName>
</protein>